<dbReference type="AlphaFoldDB" id="A0A1X0QB35"/>
<proteinExistence type="predicted"/>
<dbReference type="VEuPathDB" id="MicrosporidiaDB:A0H76_2527"/>
<organism evidence="1 2">
    <name type="scientific">Hepatospora eriocheir</name>
    <dbReference type="NCBI Taxonomy" id="1081669"/>
    <lineage>
        <taxon>Eukaryota</taxon>
        <taxon>Fungi</taxon>
        <taxon>Fungi incertae sedis</taxon>
        <taxon>Microsporidia</taxon>
        <taxon>Hepatosporidae</taxon>
        <taxon>Hepatospora</taxon>
    </lineage>
</organism>
<gene>
    <name evidence="1" type="ORF">HERIO_1173</name>
</gene>
<keyword evidence="2" id="KW-1185">Reference proteome</keyword>
<accession>A0A1X0QB35</accession>
<sequence length="370" mass="44926">MFLLNFICCSNLLPSSLYYDEVKSMLKQRICDSKSVKSILESCVKSKSKEVDFTYLYHYNFFNFHNKNFDQIIKINVKDKVYRSNVYDYEAFIWLCNLEVILRVLEKNSFEDQYVVLLSKFITRYLKSYYNFNEKNERKTSKKAVIYNNYSNMIIIKNFEHFIGCKNQRDCQIKNKLQNVNFFGENNQCERVTVEFNEYTRFIDFYCSFLRNQNGILEECVLLAKNLKVKFDLFLNIKEKLNDLLQYKVVCSLKNGLSVKEIEKSTFEDYNYFYRKLILEFKENPESKKILELVNESLELFKDDVIIFKDIIYYIYYQFMKCDTTRDLFRLCYCLIKYRGFDYKNKRLLHSSFKEIKIQFDENMKAYDKE</sequence>
<dbReference type="Proteomes" id="UP000192356">
    <property type="component" value="Unassembled WGS sequence"/>
</dbReference>
<comment type="caution">
    <text evidence="1">The sequence shown here is derived from an EMBL/GenBank/DDBJ whole genome shotgun (WGS) entry which is preliminary data.</text>
</comment>
<name>A0A1X0QB35_9MICR</name>
<dbReference type="VEuPathDB" id="MicrosporidiaDB:A0H76_2528"/>
<evidence type="ECO:0000313" key="2">
    <source>
        <dbReference type="Proteomes" id="UP000192356"/>
    </source>
</evidence>
<dbReference type="EMBL" id="LVKB01000052">
    <property type="protein sequence ID" value="ORD96913.1"/>
    <property type="molecule type" value="Genomic_DNA"/>
</dbReference>
<dbReference type="VEuPathDB" id="MicrosporidiaDB:HERIO_1173"/>
<evidence type="ECO:0000313" key="1">
    <source>
        <dbReference type="EMBL" id="ORD96913.1"/>
    </source>
</evidence>
<reference evidence="1 2" key="1">
    <citation type="journal article" date="2017" name="Environ. Microbiol.">
        <title>Decay of the glycolytic pathway and adaptation to intranuclear parasitism within Enterocytozoonidae microsporidia.</title>
        <authorList>
            <person name="Wiredu Boakye D."/>
            <person name="Jaroenlak P."/>
            <person name="Prachumwat A."/>
            <person name="Williams T.A."/>
            <person name="Bateman K.S."/>
            <person name="Itsathitphaisarn O."/>
            <person name="Sritunyalucksana K."/>
            <person name="Paszkiewicz K.H."/>
            <person name="Moore K.A."/>
            <person name="Stentiford G.D."/>
            <person name="Williams B.A."/>
        </authorList>
    </citation>
    <scope>NUCLEOTIDE SEQUENCE [LARGE SCALE GENOMIC DNA]</scope>
    <source>
        <strain evidence="1 2">GB1</strain>
    </source>
</reference>
<protein>
    <submittedName>
        <fullName evidence="1">Uncharacterized protein</fullName>
    </submittedName>
</protein>